<comment type="similarity">
    <text evidence="7">Belongs to the CobU/CobP family.</text>
</comment>
<dbReference type="Proteomes" id="UP001596484">
    <property type="component" value="Unassembled WGS sequence"/>
</dbReference>
<evidence type="ECO:0000313" key="20">
    <source>
        <dbReference type="Proteomes" id="UP001596484"/>
    </source>
</evidence>
<name>A0ABW2RTT0_9NOCA</name>
<feature type="region of interest" description="Disordered" evidence="18">
    <location>
        <begin position="1"/>
        <end position="41"/>
    </location>
</feature>
<accession>A0ABW2RTT0</accession>
<keyword evidence="10" id="KW-0169">Cobalamin biosynthesis</keyword>
<gene>
    <name evidence="19" type="ORF">ACFQS9_03715</name>
</gene>
<dbReference type="SUPFAM" id="SSF52540">
    <property type="entry name" value="P-loop containing nucleoside triphosphate hydrolases"/>
    <property type="match status" value="1"/>
</dbReference>
<evidence type="ECO:0000256" key="3">
    <source>
        <dbReference type="ARBA" id="ARBA00001522"/>
    </source>
</evidence>
<keyword evidence="14" id="KW-0067">ATP-binding</keyword>
<evidence type="ECO:0000256" key="17">
    <source>
        <dbReference type="ARBA" id="ARBA00030571"/>
    </source>
</evidence>
<dbReference type="InterPro" id="IPR003203">
    <property type="entry name" value="CobU/CobP"/>
</dbReference>
<keyword evidence="11" id="KW-0808">Transferase</keyword>
<evidence type="ECO:0000256" key="2">
    <source>
        <dbReference type="ARBA" id="ARBA00000711"/>
    </source>
</evidence>
<keyword evidence="19" id="KW-0548">Nucleotidyltransferase</keyword>
<comment type="catalytic activity">
    <reaction evidence="3">
        <text>adenosylcob(III)inamide + GTP = adenosylcob(III)inamide phosphate + GDP + H(+)</text>
        <dbReference type="Rhea" id="RHEA:15765"/>
        <dbReference type="ChEBI" id="CHEBI:2480"/>
        <dbReference type="ChEBI" id="CHEBI:15378"/>
        <dbReference type="ChEBI" id="CHEBI:37565"/>
        <dbReference type="ChEBI" id="CHEBI:58189"/>
        <dbReference type="ChEBI" id="CHEBI:58502"/>
        <dbReference type="EC" id="2.7.1.156"/>
    </reaction>
</comment>
<evidence type="ECO:0000256" key="5">
    <source>
        <dbReference type="ARBA" id="ARBA00004692"/>
    </source>
</evidence>
<dbReference type="EC" id="2.7.7.62" evidence="9"/>
<proteinExistence type="inferred from homology"/>
<comment type="function">
    <text evidence="4">Catalyzes ATP-dependent phosphorylation of adenosylcobinamide and addition of GMP to adenosylcobinamide phosphate.</text>
</comment>
<comment type="pathway">
    <text evidence="6">Cofactor biosynthesis; adenosylcobalamin biosynthesis; adenosylcobalamin from cob(II)yrinate a,c-diamide: step 5/7.</text>
</comment>
<dbReference type="CDD" id="cd00544">
    <property type="entry name" value="CobU"/>
    <property type="match status" value="1"/>
</dbReference>
<evidence type="ECO:0000256" key="8">
    <source>
        <dbReference type="ARBA" id="ARBA00012016"/>
    </source>
</evidence>
<comment type="pathway">
    <text evidence="5">Cofactor biosynthesis; adenosylcobalamin biosynthesis; adenosylcobalamin from cob(II)yrinate a,c-diamide: step 6/7.</text>
</comment>
<evidence type="ECO:0000256" key="16">
    <source>
        <dbReference type="ARBA" id="ARBA00029570"/>
    </source>
</evidence>
<comment type="caution">
    <text evidence="19">The sequence shown here is derived from an EMBL/GenBank/DDBJ whole genome shotgun (WGS) entry which is preliminary data.</text>
</comment>
<keyword evidence="15" id="KW-0342">GTP-binding</keyword>
<dbReference type="PANTHER" id="PTHR34848:SF1">
    <property type="entry name" value="BIFUNCTIONAL ADENOSYLCOBALAMIN BIOSYNTHESIS PROTEIN COBU"/>
    <property type="match status" value="1"/>
</dbReference>
<keyword evidence="20" id="KW-1185">Reference proteome</keyword>
<evidence type="ECO:0000256" key="18">
    <source>
        <dbReference type="SAM" id="MobiDB-lite"/>
    </source>
</evidence>
<dbReference type="EMBL" id="JBHTCS010000007">
    <property type="protein sequence ID" value="MFC7446993.1"/>
    <property type="molecule type" value="Genomic_DNA"/>
</dbReference>
<evidence type="ECO:0000256" key="1">
    <source>
        <dbReference type="ARBA" id="ARBA00000312"/>
    </source>
</evidence>
<evidence type="ECO:0000313" key="19">
    <source>
        <dbReference type="EMBL" id="MFC7446993.1"/>
    </source>
</evidence>
<evidence type="ECO:0000256" key="13">
    <source>
        <dbReference type="ARBA" id="ARBA00022777"/>
    </source>
</evidence>
<keyword evidence="13 19" id="KW-0418">Kinase</keyword>
<evidence type="ECO:0000256" key="11">
    <source>
        <dbReference type="ARBA" id="ARBA00022679"/>
    </source>
</evidence>
<dbReference type="PIRSF" id="PIRSF006135">
    <property type="entry name" value="CobU"/>
    <property type="match status" value="1"/>
</dbReference>
<evidence type="ECO:0000256" key="15">
    <source>
        <dbReference type="ARBA" id="ARBA00023134"/>
    </source>
</evidence>
<evidence type="ECO:0000256" key="10">
    <source>
        <dbReference type="ARBA" id="ARBA00022573"/>
    </source>
</evidence>
<evidence type="ECO:0000256" key="7">
    <source>
        <dbReference type="ARBA" id="ARBA00007490"/>
    </source>
</evidence>
<dbReference type="GO" id="GO:0016301">
    <property type="term" value="F:kinase activity"/>
    <property type="evidence" value="ECO:0007669"/>
    <property type="project" value="UniProtKB-KW"/>
</dbReference>
<dbReference type="InterPro" id="IPR027417">
    <property type="entry name" value="P-loop_NTPase"/>
</dbReference>
<organism evidence="19 20">
    <name type="scientific">Rhodococcus daqingensis</name>
    <dbReference type="NCBI Taxonomy" id="2479363"/>
    <lineage>
        <taxon>Bacteria</taxon>
        <taxon>Bacillati</taxon>
        <taxon>Actinomycetota</taxon>
        <taxon>Actinomycetes</taxon>
        <taxon>Mycobacteriales</taxon>
        <taxon>Nocardiaceae</taxon>
        <taxon>Rhodococcus</taxon>
    </lineage>
</organism>
<feature type="compositionally biased region" description="Pro residues" evidence="18">
    <location>
        <begin position="1"/>
        <end position="11"/>
    </location>
</feature>
<dbReference type="RefSeq" id="WP_378401713.1">
    <property type="nucleotide sequence ID" value="NZ_JBHTCS010000007.1"/>
</dbReference>
<dbReference type="Pfam" id="PF02283">
    <property type="entry name" value="CobU"/>
    <property type="match status" value="1"/>
</dbReference>
<dbReference type="GO" id="GO:0016779">
    <property type="term" value="F:nucleotidyltransferase activity"/>
    <property type="evidence" value="ECO:0007669"/>
    <property type="project" value="UniProtKB-KW"/>
</dbReference>
<dbReference type="PANTHER" id="PTHR34848">
    <property type="match status" value="1"/>
</dbReference>
<comment type="catalytic activity">
    <reaction evidence="1">
        <text>adenosylcob(III)inamide + ATP = adenosylcob(III)inamide phosphate + ADP + H(+)</text>
        <dbReference type="Rhea" id="RHEA:15769"/>
        <dbReference type="ChEBI" id="CHEBI:2480"/>
        <dbReference type="ChEBI" id="CHEBI:15378"/>
        <dbReference type="ChEBI" id="CHEBI:30616"/>
        <dbReference type="ChEBI" id="CHEBI:58502"/>
        <dbReference type="ChEBI" id="CHEBI:456216"/>
        <dbReference type="EC" id="2.7.1.156"/>
    </reaction>
</comment>
<dbReference type="EC" id="2.7.1.156" evidence="8"/>
<evidence type="ECO:0000256" key="6">
    <source>
        <dbReference type="ARBA" id="ARBA00005159"/>
    </source>
</evidence>
<evidence type="ECO:0000256" key="12">
    <source>
        <dbReference type="ARBA" id="ARBA00022741"/>
    </source>
</evidence>
<sequence>MPSPAPPPPPLRTLVLGGARSGKSGHAEALMGGPSTAPAPTPVRYIATARLDPTDTDWEQRIEAHRTRRPREWDTVESAAGAGLAELLRADPTPTMVDDLGTWLTAEMDAADAWDSPRGTLAPRIDDLVDAVAHHRGRLVLVSPEVGLGVIPETRSGRLFRDEIGALNARMAQVCDEVLLVVAGLATRLK</sequence>
<keyword evidence="12" id="KW-0547">Nucleotide-binding</keyword>
<evidence type="ECO:0000256" key="4">
    <source>
        <dbReference type="ARBA" id="ARBA00003889"/>
    </source>
</evidence>
<evidence type="ECO:0000256" key="9">
    <source>
        <dbReference type="ARBA" id="ARBA00012523"/>
    </source>
</evidence>
<comment type="catalytic activity">
    <reaction evidence="2">
        <text>adenosylcob(III)inamide phosphate + GTP + H(+) = adenosylcob(III)inamide-GDP + diphosphate</text>
        <dbReference type="Rhea" id="RHEA:22712"/>
        <dbReference type="ChEBI" id="CHEBI:15378"/>
        <dbReference type="ChEBI" id="CHEBI:33019"/>
        <dbReference type="ChEBI" id="CHEBI:37565"/>
        <dbReference type="ChEBI" id="CHEBI:58502"/>
        <dbReference type="ChEBI" id="CHEBI:60487"/>
        <dbReference type="EC" id="2.7.7.62"/>
    </reaction>
</comment>
<reference evidence="20" key="1">
    <citation type="journal article" date="2019" name="Int. J. Syst. Evol. Microbiol.">
        <title>The Global Catalogue of Microorganisms (GCM) 10K type strain sequencing project: providing services to taxonomists for standard genome sequencing and annotation.</title>
        <authorList>
            <consortium name="The Broad Institute Genomics Platform"/>
            <consortium name="The Broad Institute Genome Sequencing Center for Infectious Disease"/>
            <person name="Wu L."/>
            <person name="Ma J."/>
        </authorList>
    </citation>
    <scope>NUCLEOTIDE SEQUENCE [LARGE SCALE GENOMIC DNA]</scope>
    <source>
        <strain evidence="20">ICMP 19430</strain>
    </source>
</reference>
<dbReference type="Gene3D" id="3.40.50.300">
    <property type="entry name" value="P-loop containing nucleotide triphosphate hydrolases"/>
    <property type="match status" value="1"/>
</dbReference>
<evidence type="ECO:0000256" key="14">
    <source>
        <dbReference type="ARBA" id="ARBA00022840"/>
    </source>
</evidence>
<protein>
    <recommendedName>
        <fullName evidence="16">Adenosylcobinamide kinase</fullName>
        <ecNumber evidence="8">2.7.1.156</ecNumber>
        <ecNumber evidence="9">2.7.7.62</ecNumber>
    </recommendedName>
    <alternativeName>
        <fullName evidence="17">Adenosylcobinamide-phosphate guanylyltransferase</fullName>
    </alternativeName>
</protein>